<dbReference type="EMBL" id="QJKJ01003753">
    <property type="protein sequence ID" value="RDX97028.1"/>
    <property type="molecule type" value="Genomic_DNA"/>
</dbReference>
<evidence type="ECO:0000313" key="2">
    <source>
        <dbReference type="Proteomes" id="UP000257109"/>
    </source>
</evidence>
<name>A0A371H2H9_MUCPR</name>
<keyword evidence="2" id="KW-1185">Reference proteome</keyword>
<comment type="caution">
    <text evidence="1">The sequence shown here is derived from an EMBL/GenBank/DDBJ whole genome shotgun (WGS) entry which is preliminary data.</text>
</comment>
<feature type="non-terminal residue" evidence="1">
    <location>
        <position position="1"/>
    </location>
</feature>
<reference evidence="1" key="1">
    <citation type="submission" date="2018-05" db="EMBL/GenBank/DDBJ databases">
        <title>Draft genome of Mucuna pruriens seed.</title>
        <authorList>
            <person name="Nnadi N.E."/>
            <person name="Vos R."/>
            <person name="Hasami M.H."/>
            <person name="Devisetty U.K."/>
            <person name="Aguiy J.C."/>
        </authorList>
    </citation>
    <scope>NUCLEOTIDE SEQUENCE [LARGE SCALE GENOMIC DNA]</scope>
    <source>
        <strain evidence="1">JCA_2017</strain>
    </source>
</reference>
<organism evidence="1 2">
    <name type="scientific">Mucuna pruriens</name>
    <name type="common">Velvet bean</name>
    <name type="synonym">Dolichos pruriens</name>
    <dbReference type="NCBI Taxonomy" id="157652"/>
    <lineage>
        <taxon>Eukaryota</taxon>
        <taxon>Viridiplantae</taxon>
        <taxon>Streptophyta</taxon>
        <taxon>Embryophyta</taxon>
        <taxon>Tracheophyta</taxon>
        <taxon>Spermatophyta</taxon>
        <taxon>Magnoliopsida</taxon>
        <taxon>eudicotyledons</taxon>
        <taxon>Gunneridae</taxon>
        <taxon>Pentapetalae</taxon>
        <taxon>rosids</taxon>
        <taxon>fabids</taxon>
        <taxon>Fabales</taxon>
        <taxon>Fabaceae</taxon>
        <taxon>Papilionoideae</taxon>
        <taxon>50 kb inversion clade</taxon>
        <taxon>NPAAA clade</taxon>
        <taxon>indigoferoid/millettioid clade</taxon>
        <taxon>Phaseoleae</taxon>
        <taxon>Mucuna</taxon>
    </lineage>
</organism>
<evidence type="ECO:0000313" key="1">
    <source>
        <dbReference type="EMBL" id="RDX97028.1"/>
    </source>
</evidence>
<proteinExistence type="predicted"/>
<evidence type="ECO:0008006" key="3">
    <source>
        <dbReference type="Google" id="ProtNLM"/>
    </source>
</evidence>
<accession>A0A371H2H9</accession>
<sequence>MKCLEVVDLFDIRQNKGEPLKSYLAQFNNATIKYPKEAKGRRMGANLQEWCDFRRTYDHSTEDCRTLQEQIERLIQEGHLGQYVKRGNEKAPTREA</sequence>
<protein>
    <recommendedName>
        <fullName evidence="3">Retrotransposon gag domain-containing protein</fullName>
    </recommendedName>
</protein>
<dbReference type="AlphaFoldDB" id="A0A371H2H9"/>
<dbReference type="Proteomes" id="UP000257109">
    <property type="component" value="Unassembled WGS sequence"/>
</dbReference>
<dbReference type="OrthoDB" id="1752268at2759"/>
<gene>
    <name evidence="1" type="ORF">CR513_20246</name>
</gene>